<sequence>MGRSTVVLRNLVVRRARTALIVNTAPCGVMDSGSNTDSGSNHLSPPELDIPSLRSYFFPIHRLSDHGAMGM</sequence>
<evidence type="ECO:0000313" key="1">
    <source>
        <dbReference type="EMBL" id="WVZ49694.1"/>
    </source>
</evidence>
<dbReference type="EMBL" id="CP144745">
    <property type="protein sequence ID" value="WVZ49694.1"/>
    <property type="molecule type" value="Genomic_DNA"/>
</dbReference>
<keyword evidence="2" id="KW-1185">Reference proteome</keyword>
<protein>
    <submittedName>
        <fullName evidence="1">Uncharacterized protein</fullName>
    </submittedName>
</protein>
<reference evidence="1 2" key="1">
    <citation type="submission" date="2024-02" db="EMBL/GenBank/DDBJ databases">
        <title>High-quality chromosome-scale genome assembly of Pensacola bahiagrass (Paspalum notatum Flugge var. saurae).</title>
        <authorList>
            <person name="Vega J.M."/>
            <person name="Podio M."/>
            <person name="Orjuela J."/>
            <person name="Siena L.A."/>
            <person name="Pessino S.C."/>
            <person name="Combes M.C."/>
            <person name="Mariac C."/>
            <person name="Albertini E."/>
            <person name="Pupilli F."/>
            <person name="Ortiz J.P.A."/>
            <person name="Leblanc O."/>
        </authorList>
    </citation>
    <scope>NUCLEOTIDE SEQUENCE [LARGE SCALE GENOMIC DNA]</scope>
    <source>
        <strain evidence="1">R1</strain>
        <tissue evidence="1">Leaf</tissue>
    </source>
</reference>
<proteinExistence type="predicted"/>
<dbReference type="AlphaFoldDB" id="A0AAQ3PFF5"/>
<evidence type="ECO:0000313" key="2">
    <source>
        <dbReference type="Proteomes" id="UP001341281"/>
    </source>
</evidence>
<accession>A0AAQ3PFF5</accession>
<gene>
    <name evidence="1" type="ORF">U9M48_001028</name>
</gene>
<dbReference type="Proteomes" id="UP001341281">
    <property type="component" value="Chromosome 01"/>
</dbReference>
<organism evidence="1 2">
    <name type="scientific">Paspalum notatum var. saurae</name>
    <dbReference type="NCBI Taxonomy" id="547442"/>
    <lineage>
        <taxon>Eukaryota</taxon>
        <taxon>Viridiplantae</taxon>
        <taxon>Streptophyta</taxon>
        <taxon>Embryophyta</taxon>
        <taxon>Tracheophyta</taxon>
        <taxon>Spermatophyta</taxon>
        <taxon>Magnoliopsida</taxon>
        <taxon>Liliopsida</taxon>
        <taxon>Poales</taxon>
        <taxon>Poaceae</taxon>
        <taxon>PACMAD clade</taxon>
        <taxon>Panicoideae</taxon>
        <taxon>Andropogonodae</taxon>
        <taxon>Paspaleae</taxon>
        <taxon>Paspalinae</taxon>
        <taxon>Paspalum</taxon>
    </lineage>
</organism>
<name>A0AAQ3PFF5_PASNO</name>